<evidence type="ECO:0000313" key="1">
    <source>
        <dbReference type="EMBL" id="MQM05221.1"/>
    </source>
</evidence>
<proteinExistence type="predicted"/>
<name>A0A843WI02_COLES</name>
<dbReference type="AlphaFoldDB" id="A0A843WI02"/>
<gene>
    <name evidence="1" type="ORF">Taro_038027</name>
</gene>
<evidence type="ECO:0000313" key="2">
    <source>
        <dbReference type="Proteomes" id="UP000652761"/>
    </source>
</evidence>
<organism evidence="1 2">
    <name type="scientific">Colocasia esculenta</name>
    <name type="common">Wild taro</name>
    <name type="synonym">Arum esculentum</name>
    <dbReference type="NCBI Taxonomy" id="4460"/>
    <lineage>
        <taxon>Eukaryota</taxon>
        <taxon>Viridiplantae</taxon>
        <taxon>Streptophyta</taxon>
        <taxon>Embryophyta</taxon>
        <taxon>Tracheophyta</taxon>
        <taxon>Spermatophyta</taxon>
        <taxon>Magnoliopsida</taxon>
        <taxon>Liliopsida</taxon>
        <taxon>Araceae</taxon>
        <taxon>Aroideae</taxon>
        <taxon>Colocasieae</taxon>
        <taxon>Colocasia</taxon>
    </lineage>
</organism>
<keyword evidence="2" id="KW-1185">Reference proteome</keyword>
<protein>
    <submittedName>
        <fullName evidence="1">Uncharacterized protein</fullName>
    </submittedName>
</protein>
<dbReference type="Proteomes" id="UP000652761">
    <property type="component" value="Unassembled WGS sequence"/>
</dbReference>
<accession>A0A843WI02</accession>
<feature type="non-terminal residue" evidence="1">
    <location>
        <position position="1"/>
    </location>
</feature>
<comment type="caution">
    <text evidence="1">The sequence shown here is derived from an EMBL/GenBank/DDBJ whole genome shotgun (WGS) entry which is preliminary data.</text>
</comment>
<sequence length="88" mass="9631">VAADATGKKNGLVWAISCSPAAKNYSTRPQQDVNLSLRVAVDATGKKNGLVWAISYSPAAKNSSTRPQQDVNSSLRVWWRVFKQPRCL</sequence>
<dbReference type="EMBL" id="NMUH01003373">
    <property type="protein sequence ID" value="MQM05221.1"/>
    <property type="molecule type" value="Genomic_DNA"/>
</dbReference>
<reference evidence="1" key="1">
    <citation type="submission" date="2017-07" db="EMBL/GenBank/DDBJ databases">
        <title>Taro Niue Genome Assembly and Annotation.</title>
        <authorList>
            <person name="Atibalentja N."/>
            <person name="Keating K."/>
            <person name="Fields C.J."/>
        </authorList>
    </citation>
    <scope>NUCLEOTIDE SEQUENCE</scope>
    <source>
        <strain evidence="1">Niue_2</strain>
        <tissue evidence="1">Leaf</tissue>
    </source>
</reference>